<dbReference type="GO" id="GO:0005739">
    <property type="term" value="C:mitochondrion"/>
    <property type="evidence" value="ECO:0000318"/>
    <property type="project" value="GO_Central"/>
</dbReference>
<reference evidence="4" key="3">
    <citation type="submission" date="2020-12" db="UniProtKB">
        <authorList>
            <consortium name="EnsemblPlants"/>
        </authorList>
    </citation>
    <scope>IDENTIFICATION</scope>
</reference>
<dbReference type="Gramene" id="Pp3c16_16050V3.1">
    <property type="protein sequence ID" value="Pp3c16_16050V3.1"/>
    <property type="gene ID" value="Pp3c16_16050"/>
</dbReference>
<dbReference type="Gramene" id="Pp3c16_16050V3.5">
    <property type="protein sequence ID" value="Pp3c16_16050V3.5"/>
    <property type="gene ID" value="Pp3c16_16050"/>
</dbReference>
<name>A9TB64_PHYPA</name>
<dbReference type="Gramene" id="Pp3c16_16050V3.2">
    <property type="protein sequence ID" value="Pp3c16_16050V3.2"/>
    <property type="gene ID" value="Pp3c16_16050"/>
</dbReference>
<dbReference type="Gramene" id="Pp3c16_16050V3.6">
    <property type="protein sequence ID" value="Pp3c16_16050V3.6"/>
    <property type="gene ID" value="Pp3c16_16050"/>
</dbReference>
<evidence type="ECO:0000313" key="4">
    <source>
        <dbReference type="EnsemblPlants" id="Pp3c16_16050V3.1"/>
    </source>
</evidence>
<dbReference type="PANTHER" id="PTHR31596">
    <property type="entry name" value="T-CELL ACTIVATION INHIBITOR, MITOCHONDRIAL"/>
    <property type="match status" value="1"/>
</dbReference>
<dbReference type="GeneID" id="112293727"/>
<reference evidence="3 5" key="2">
    <citation type="journal article" date="2018" name="Plant J.">
        <title>The Physcomitrella patens chromosome-scale assembly reveals moss genome structure and evolution.</title>
        <authorList>
            <person name="Lang D."/>
            <person name="Ullrich K.K."/>
            <person name="Murat F."/>
            <person name="Fuchs J."/>
            <person name="Jenkins J."/>
            <person name="Haas F.B."/>
            <person name="Piednoel M."/>
            <person name="Gundlach H."/>
            <person name="Van Bel M."/>
            <person name="Meyberg R."/>
            <person name="Vives C."/>
            <person name="Morata J."/>
            <person name="Symeonidi A."/>
            <person name="Hiss M."/>
            <person name="Muchero W."/>
            <person name="Kamisugi Y."/>
            <person name="Saleh O."/>
            <person name="Blanc G."/>
            <person name="Decker E.L."/>
            <person name="van Gessel N."/>
            <person name="Grimwood J."/>
            <person name="Hayes R.D."/>
            <person name="Graham S.W."/>
            <person name="Gunter L.E."/>
            <person name="McDaniel S.F."/>
            <person name="Hoernstein S.N.W."/>
            <person name="Larsson A."/>
            <person name="Li F.W."/>
            <person name="Perroud P.F."/>
            <person name="Phillips J."/>
            <person name="Ranjan P."/>
            <person name="Rokshar D.S."/>
            <person name="Rothfels C.J."/>
            <person name="Schneider L."/>
            <person name="Shu S."/>
            <person name="Stevenson D.W."/>
            <person name="Thummler F."/>
            <person name="Tillich M."/>
            <person name="Villarreal Aguilar J.C."/>
            <person name="Widiez T."/>
            <person name="Wong G.K."/>
            <person name="Wymore A."/>
            <person name="Zhang Y."/>
            <person name="Zimmer A.D."/>
            <person name="Quatrano R.S."/>
            <person name="Mayer K.F.X."/>
            <person name="Goodstein D."/>
            <person name="Casacuberta J.M."/>
            <person name="Vandepoele K."/>
            <person name="Reski R."/>
            <person name="Cuming A.C."/>
            <person name="Tuskan G.A."/>
            <person name="Maumus F."/>
            <person name="Salse J."/>
            <person name="Schmutz J."/>
            <person name="Rensing S.A."/>
        </authorList>
    </citation>
    <scope>NUCLEOTIDE SEQUENCE [LARGE SCALE GENOMIC DNA]</scope>
    <source>
        <strain evidence="4 5">cv. Gransden 2004</strain>
    </source>
</reference>
<accession>A9TB64</accession>
<dbReference type="eggNOG" id="ENOG502S2UG">
    <property type="taxonomic scope" value="Eukaryota"/>
</dbReference>
<evidence type="ECO:0000313" key="5">
    <source>
        <dbReference type="Proteomes" id="UP000006727"/>
    </source>
</evidence>
<dbReference type="InterPro" id="IPR027986">
    <property type="entry name" value="TCAIM"/>
</dbReference>
<proteinExistence type="predicted"/>
<dbReference type="OrthoDB" id="1888383at2759"/>
<dbReference type="InterPro" id="IPR027989">
    <property type="entry name" value="DUF4461"/>
</dbReference>
<dbReference type="PANTHER" id="PTHR31596:SF1">
    <property type="entry name" value="T-CELL ACTIVATION INHIBITOR, MITOCHONDRIAL"/>
    <property type="match status" value="1"/>
</dbReference>
<dbReference type="RefSeq" id="XP_024399266.1">
    <property type="nucleotide sequence ID" value="XM_024543498.2"/>
</dbReference>
<feature type="domain" description="DUF4461" evidence="2">
    <location>
        <begin position="165"/>
        <end position="474"/>
    </location>
</feature>
<dbReference type="RefSeq" id="XP_024399265.1">
    <property type="nucleotide sequence ID" value="XM_024543497.2"/>
</dbReference>
<keyword evidence="5" id="KW-1185">Reference proteome</keyword>
<dbReference type="EnsemblPlants" id="Pp3c16_16050V3.1">
    <property type="protein sequence ID" value="Pp3c16_16050V3.1"/>
    <property type="gene ID" value="Pp3c16_16050"/>
</dbReference>
<sequence length="489" mass="55173">MWACGRELFSRRSSTLGQGAQHILQAIRWIHDDAQTFPKFKNELRRLYKLIHPDLLHNFPTEQATNLRSFQLLQEYLNAARGRNTSNRYSYHFEFFIKDSSDDETKHDNALQRVEVSLPPPQVKFHPQRGAEMLPGTKVAIGKLFAACGLSSQVGQGWAGDDRVSLSDFLQHASELQRKNAASVFNCEHQVIMVRNAMRMRTGVNVSFLPPLVDSSPESMEALEKLAQVLDRCIDIRLSGFTIKISDCYGVDALGNLWIDRNDGAESWIQFLRQVDLVDAADRKIVAKNWRTRESEVAKAMQVAVIFTHSTLAVTPAYSLFLSGMVEGTKIHGPIGAGKFKELPIRVAAATEVFDLQISSNHSSGCSVDKDTGAVVVPISANYLVVSRFISELGHEALFYKRKYEETKKKIEDLQVQARKRLKLRHLFFDPKLSIDQQESACARLLRSVPEFSRYTEGLSLMISDEYRLPVSGSNAPAYLKWDFSISDL</sequence>
<dbReference type="EnsemblPlants" id="Pp3c16_16050V3.6">
    <property type="protein sequence ID" value="Pp3c16_16050V3.6"/>
    <property type="gene ID" value="Pp3c16_16050"/>
</dbReference>
<dbReference type="RefSeq" id="XP_024399267.1">
    <property type="nucleotide sequence ID" value="XM_024543499.2"/>
</dbReference>
<gene>
    <name evidence="4" type="primary">LOC112293727</name>
    <name evidence="3" type="ORF">PHYPA_021045</name>
</gene>
<feature type="domain" description="DUF4460" evidence="1">
    <location>
        <begin position="38"/>
        <end position="118"/>
    </location>
</feature>
<dbReference type="AlphaFoldDB" id="A9TB64"/>
<evidence type="ECO:0000259" key="1">
    <source>
        <dbReference type="Pfam" id="PF14687"/>
    </source>
</evidence>
<dbReference type="EnsemblPlants" id="Pp3c16_16050V3.2">
    <property type="protein sequence ID" value="Pp3c16_16050V3.2"/>
    <property type="gene ID" value="Pp3c16_16050"/>
</dbReference>
<dbReference type="OMA" id="IEMIFTH"/>
<dbReference type="Pfam" id="PF14687">
    <property type="entry name" value="DUF4460"/>
    <property type="match status" value="1"/>
</dbReference>
<evidence type="ECO:0000313" key="3">
    <source>
        <dbReference type="EMBL" id="PNR37935.1"/>
    </source>
</evidence>
<dbReference type="InterPro" id="IPR028031">
    <property type="entry name" value="DUF4460"/>
</dbReference>
<dbReference type="Gramene" id="Pp3c16_16050V3.3">
    <property type="protein sequence ID" value="Pp3c16_16050V3.3"/>
    <property type="gene ID" value="Pp3c16_16050"/>
</dbReference>
<organism evidence="3">
    <name type="scientific">Physcomitrium patens</name>
    <name type="common">Spreading-leaved earth moss</name>
    <name type="synonym">Physcomitrella patens</name>
    <dbReference type="NCBI Taxonomy" id="3218"/>
    <lineage>
        <taxon>Eukaryota</taxon>
        <taxon>Viridiplantae</taxon>
        <taxon>Streptophyta</taxon>
        <taxon>Embryophyta</taxon>
        <taxon>Bryophyta</taxon>
        <taxon>Bryophytina</taxon>
        <taxon>Bryopsida</taxon>
        <taxon>Funariidae</taxon>
        <taxon>Funariales</taxon>
        <taxon>Funariaceae</taxon>
        <taxon>Physcomitrium</taxon>
    </lineage>
</organism>
<reference evidence="3 5" key="1">
    <citation type="journal article" date="2008" name="Science">
        <title>The Physcomitrella genome reveals evolutionary insights into the conquest of land by plants.</title>
        <authorList>
            <person name="Rensing S."/>
            <person name="Lang D."/>
            <person name="Zimmer A."/>
            <person name="Terry A."/>
            <person name="Salamov A."/>
            <person name="Shapiro H."/>
            <person name="Nishiyama T."/>
            <person name="Perroud P.-F."/>
            <person name="Lindquist E."/>
            <person name="Kamisugi Y."/>
            <person name="Tanahashi T."/>
            <person name="Sakakibara K."/>
            <person name="Fujita T."/>
            <person name="Oishi K."/>
            <person name="Shin-I T."/>
            <person name="Kuroki Y."/>
            <person name="Toyoda A."/>
            <person name="Suzuki Y."/>
            <person name="Hashimoto A."/>
            <person name="Yamaguchi K."/>
            <person name="Sugano A."/>
            <person name="Kohara Y."/>
            <person name="Fujiyama A."/>
            <person name="Anterola A."/>
            <person name="Aoki S."/>
            <person name="Ashton N."/>
            <person name="Barbazuk W.B."/>
            <person name="Barker E."/>
            <person name="Bennetzen J."/>
            <person name="Bezanilla M."/>
            <person name="Blankenship R."/>
            <person name="Cho S.H."/>
            <person name="Dutcher S."/>
            <person name="Estelle M."/>
            <person name="Fawcett J.A."/>
            <person name="Gundlach H."/>
            <person name="Hanada K."/>
            <person name="Heyl A."/>
            <person name="Hicks K.A."/>
            <person name="Hugh J."/>
            <person name="Lohr M."/>
            <person name="Mayer K."/>
            <person name="Melkozernov A."/>
            <person name="Murata T."/>
            <person name="Nelson D."/>
            <person name="Pils B."/>
            <person name="Prigge M."/>
            <person name="Reiss B."/>
            <person name="Renner T."/>
            <person name="Rombauts S."/>
            <person name="Rushton P."/>
            <person name="Sanderfoot A."/>
            <person name="Schween G."/>
            <person name="Shiu S.-H."/>
            <person name="Stueber K."/>
            <person name="Theodoulou F.L."/>
            <person name="Tu H."/>
            <person name="Van de Peer Y."/>
            <person name="Verrier P.J."/>
            <person name="Waters E."/>
            <person name="Wood A."/>
            <person name="Yang L."/>
            <person name="Cove D."/>
            <person name="Cuming A."/>
            <person name="Hasebe M."/>
            <person name="Lucas S."/>
            <person name="Mishler D.B."/>
            <person name="Reski R."/>
            <person name="Grigoriev I."/>
            <person name="Quatrano R.S."/>
            <person name="Boore J.L."/>
        </authorList>
    </citation>
    <scope>NUCLEOTIDE SEQUENCE [LARGE SCALE GENOMIC DNA]</scope>
    <source>
        <strain evidence="4 5">cv. Gransden 2004</strain>
    </source>
</reference>
<dbReference type="EnsemblPlants" id="Pp3c16_16050V3.4">
    <property type="protein sequence ID" value="Pp3c16_16050V3.4"/>
    <property type="gene ID" value="Pp3c16_16050"/>
</dbReference>
<evidence type="ECO:0008006" key="6">
    <source>
        <dbReference type="Google" id="ProtNLM"/>
    </source>
</evidence>
<dbReference type="Proteomes" id="UP000006727">
    <property type="component" value="Chromosome 16"/>
</dbReference>
<protein>
    <recommendedName>
        <fullName evidence="6">DUF4460 domain-containing protein</fullName>
    </recommendedName>
</protein>
<evidence type="ECO:0000259" key="2">
    <source>
        <dbReference type="Pfam" id="PF14688"/>
    </source>
</evidence>
<dbReference type="HOGENOM" id="CLU_558245_0_0_1"/>
<dbReference type="KEGG" id="ppp:112293727"/>
<dbReference type="PaxDb" id="3218-PP1S197_122V6.1"/>
<dbReference type="Pfam" id="PF14688">
    <property type="entry name" value="DUF4461"/>
    <property type="match status" value="1"/>
</dbReference>
<dbReference type="EnsemblPlants" id="Pp3c16_16050V3.5">
    <property type="protein sequence ID" value="Pp3c16_16050V3.5"/>
    <property type="gene ID" value="Pp3c16_16050"/>
</dbReference>
<dbReference type="EnsemblPlants" id="Pp3c16_16050V3.3">
    <property type="protein sequence ID" value="Pp3c16_16050V3.3"/>
    <property type="gene ID" value="Pp3c16_16050"/>
</dbReference>
<dbReference type="Gramene" id="Pp3c16_16050V3.4">
    <property type="protein sequence ID" value="Pp3c16_16050V3.4"/>
    <property type="gene ID" value="Pp3c16_16050"/>
</dbReference>
<dbReference type="EMBL" id="ABEU02000016">
    <property type="protein sequence ID" value="PNR37935.1"/>
    <property type="molecule type" value="Genomic_DNA"/>
</dbReference>